<dbReference type="OrthoDB" id="332417at2759"/>
<feature type="region of interest" description="Disordered" evidence="1">
    <location>
        <begin position="1"/>
        <end position="37"/>
    </location>
</feature>
<keyword evidence="3" id="KW-1185">Reference proteome</keyword>
<dbReference type="Proteomes" id="UP000221165">
    <property type="component" value="Unassembled WGS sequence"/>
</dbReference>
<dbReference type="AlphaFoldDB" id="A0A2C6KEN9"/>
<gene>
    <name evidence="2" type="ORF">CSUI_010591</name>
</gene>
<feature type="region of interest" description="Disordered" evidence="1">
    <location>
        <begin position="118"/>
        <end position="146"/>
    </location>
</feature>
<evidence type="ECO:0000313" key="3">
    <source>
        <dbReference type="Proteomes" id="UP000221165"/>
    </source>
</evidence>
<feature type="compositionally biased region" description="Low complexity" evidence="1">
    <location>
        <begin position="1"/>
        <end position="29"/>
    </location>
</feature>
<comment type="caution">
    <text evidence="2">The sequence shown here is derived from an EMBL/GenBank/DDBJ whole genome shotgun (WGS) entry which is preliminary data.</text>
</comment>
<protein>
    <submittedName>
        <fullName evidence="2">Uncharacterized protein</fullName>
    </submittedName>
</protein>
<dbReference type="VEuPathDB" id="ToxoDB:CSUI_010591"/>
<name>A0A2C6KEN9_9APIC</name>
<feature type="compositionally biased region" description="Basic and acidic residues" evidence="1">
    <location>
        <begin position="118"/>
        <end position="131"/>
    </location>
</feature>
<reference evidence="2 3" key="1">
    <citation type="journal article" date="2017" name="Int. J. Parasitol.">
        <title>The genome of the protozoan parasite Cystoisospora suis and a reverse vaccinology approach to identify vaccine candidates.</title>
        <authorList>
            <person name="Palmieri N."/>
            <person name="Shrestha A."/>
            <person name="Ruttkowski B."/>
            <person name="Beck T."/>
            <person name="Vogl C."/>
            <person name="Tomley F."/>
            <person name="Blake D.P."/>
            <person name="Joachim A."/>
        </authorList>
    </citation>
    <scope>NUCLEOTIDE SEQUENCE [LARGE SCALE GENOMIC DNA]</scope>
    <source>
        <strain evidence="2 3">Wien I</strain>
    </source>
</reference>
<proteinExistence type="predicted"/>
<accession>A0A2C6KEN9</accession>
<feature type="compositionally biased region" description="Acidic residues" evidence="1">
    <location>
        <begin position="132"/>
        <end position="146"/>
    </location>
</feature>
<sequence length="146" mass="16088">ETSASPTSFTPSIPSSSSSTSVGASTLPSAPSSTLEDRFPSCVSVKIANAKQAALELSVQHRLIPHLEKAIEDLEKFLQSIQEEKALASQSLSALRTREKNLSLGRICKAIEKKLLQQEEEREQEKEKEGNGEDEEETEEEEEFLV</sequence>
<dbReference type="GeneID" id="94433905"/>
<evidence type="ECO:0000256" key="1">
    <source>
        <dbReference type="SAM" id="MobiDB-lite"/>
    </source>
</evidence>
<evidence type="ECO:0000313" key="2">
    <source>
        <dbReference type="EMBL" id="PHJ15599.1"/>
    </source>
</evidence>
<feature type="non-terminal residue" evidence="2">
    <location>
        <position position="1"/>
    </location>
</feature>
<organism evidence="2 3">
    <name type="scientific">Cystoisospora suis</name>
    <dbReference type="NCBI Taxonomy" id="483139"/>
    <lineage>
        <taxon>Eukaryota</taxon>
        <taxon>Sar</taxon>
        <taxon>Alveolata</taxon>
        <taxon>Apicomplexa</taxon>
        <taxon>Conoidasida</taxon>
        <taxon>Coccidia</taxon>
        <taxon>Eucoccidiorida</taxon>
        <taxon>Eimeriorina</taxon>
        <taxon>Sarcocystidae</taxon>
        <taxon>Cystoisospora</taxon>
    </lineage>
</organism>
<dbReference type="EMBL" id="MIGC01007822">
    <property type="protein sequence ID" value="PHJ15599.1"/>
    <property type="molecule type" value="Genomic_DNA"/>
</dbReference>
<dbReference type="RefSeq" id="XP_067917331.1">
    <property type="nucleotide sequence ID" value="XM_068070694.1"/>
</dbReference>